<protein>
    <submittedName>
        <fullName evidence="2">Uncharacterized protein</fullName>
    </submittedName>
</protein>
<feature type="transmembrane region" description="Helical" evidence="1">
    <location>
        <begin position="32"/>
        <end position="53"/>
    </location>
</feature>
<feature type="transmembrane region" description="Helical" evidence="1">
    <location>
        <begin position="106"/>
        <end position="127"/>
    </location>
</feature>
<comment type="caution">
    <text evidence="2">The sequence shown here is derived from an EMBL/GenBank/DDBJ whole genome shotgun (WGS) entry which is preliminary data.</text>
</comment>
<dbReference type="STRING" id="861450.HMPREF0080_01823"/>
<keyword evidence="3" id="KW-1185">Reference proteome</keyword>
<evidence type="ECO:0000313" key="3">
    <source>
        <dbReference type="Proteomes" id="UP000005481"/>
    </source>
</evidence>
<dbReference type="eggNOG" id="ENOG5033WRT">
    <property type="taxonomic scope" value="Bacteria"/>
</dbReference>
<accession>G9YJH2</accession>
<dbReference type="OrthoDB" id="1625657at2"/>
<proteinExistence type="predicted"/>
<organism evidence="2 3">
    <name type="scientific">Anaeroglobus geminatus F0357</name>
    <dbReference type="NCBI Taxonomy" id="861450"/>
    <lineage>
        <taxon>Bacteria</taxon>
        <taxon>Bacillati</taxon>
        <taxon>Bacillota</taxon>
        <taxon>Negativicutes</taxon>
        <taxon>Veillonellales</taxon>
        <taxon>Veillonellaceae</taxon>
        <taxon>Anaeroglobus</taxon>
    </lineage>
</organism>
<feature type="transmembrane region" description="Helical" evidence="1">
    <location>
        <begin position="172"/>
        <end position="201"/>
    </location>
</feature>
<keyword evidence="1" id="KW-1133">Transmembrane helix</keyword>
<feature type="transmembrane region" description="Helical" evidence="1">
    <location>
        <begin position="7"/>
        <end position="26"/>
    </location>
</feature>
<evidence type="ECO:0000313" key="2">
    <source>
        <dbReference type="EMBL" id="EHM38602.1"/>
    </source>
</evidence>
<gene>
    <name evidence="2" type="ORF">HMPREF0080_01823</name>
</gene>
<sequence>MNRSILNTLRAVVWLALWIVPIPFGAFTSDRIFFVSVSTVIFLAASVLMPPLLRRRDLRLRGESVFPAVPYLLYGGITGAVSATAALGGMRAFAFWQSYPARTGAYAAWLFGTIALQYGLSLFFARWHMRVRERALSDFIDPVLYALPLPTAFMALFFFPAVRIDAAGQEQFITGLIGLFFFVNTGLYFTLSSARLLFIFIRGRRAAPVRVNGFGDSFALFSSSAFSFMCRPLLTVSRDCMPMNCNI</sequence>
<dbReference type="Proteomes" id="UP000005481">
    <property type="component" value="Unassembled WGS sequence"/>
</dbReference>
<reference evidence="2 3" key="1">
    <citation type="submission" date="2011-08" db="EMBL/GenBank/DDBJ databases">
        <authorList>
            <person name="Weinstock G."/>
            <person name="Sodergren E."/>
            <person name="Clifton S."/>
            <person name="Fulton L."/>
            <person name="Fulton B."/>
            <person name="Courtney L."/>
            <person name="Fronick C."/>
            <person name="Harrison M."/>
            <person name="Strong C."/>
            <person name="Farmer C."/>
            <person name="Delahaunty K."/>
            <person name="Markovic C."/>
            <person name="Hall O."/>
            <person name="Minx P."/>
            <person name="Tomlinson C."/>
            <person name="Mitreva M."/>
            <person name="Hou S."/>
            <person name="Chen J."/>
            <person name="Wollam A."/>
            <person name="Pepin K.H."/>
            <person name="Johnson M."/>
            <person name="Bhonagiri V."/>
            <person name="Zhang X."/>
            <person name="Suruliraj S."/>
            <person name="Warren W."/>
            <person name="Chinwalla A."/>
            <person name="Mardis E.R."/>
            <person name="Wilson R.K."/>
        </authorList>
    </citation>
    <scope>NUCLEOTIDE SEQUENCE [LARGE SCALE GENOMIC DNA]</scope>
    <source>
        <strain evidence="2 3">F0357</strain>
    </source>
</reference>
<keyword evidence="1" id="KW-0812">Transmembrane</keyword>
<name>G9YJH2_9FIRM</name>
<evidence type="ECO:0000256" key="1">
    <source>
        <dbReference type="SAM" id="Phobius"/>
    </source>
</evidence>
<dbReference type="AlphaFoldDB" id="G9YJH2"/>
<keyword evidence="1" id="KW-0472">Membrane</keyword>
<dbReference type="EMBL" id="AGCJ01000078">
    <property type="protein sequence ID" value="EHM38602.1"/>
    <property type="molecule type" value="Genomic_DNA"/>
</dbReference>
<dbReference type="RefSeq" id="WP_006790786.1">
    <property type="nucleotide sequence ID" value="NZ_JH417607.1"/>
</dbReference>
<feature type="transmembrane region" description="Helical" evidence="1">
    <location>
        <begin position="65"/>
        <end position="86"/>
    </location>
</feature>
<feature type="transmembrane region" description="Helical" evidence="1">
    <location>
        <begin position="139"/>
        <end position="160"/>
    </location>
</feature>
<dbReference type="HOGENOM" id="CLU_1122774_0_0_9"/>